<sequence length="222" mass="24585">MVPNALIETVSRPYRAAGRFAWHFASAKLRHDPFFAHVLAHGLIPDGARILDLGSGQGLLAAWLFGAHAWHRHEGGAWPAHWPAPAEPSSIHGIELTRRDVDRARIALRAHEARVRFVCDVLHYVDAHAQAAILHRVRANLAVDGMLLLRVSDAAAGWRAHLDRAVDFGMQIARSGRTSGLTVRSEAQWLKLLGELRFDVTIRPMGNGTHHANRLLIARPAR</sequence>
<dbReference type="OrthoDB" id="5513623at2"/>
<dbReference type="Proteomes" id="UP000054903">
    <property type="component" value="Unassembled WGS sequence"/>
</dbReference>
<keyword evidence="2" id="KW-1185">Reference proteome</keyword>
<dbReference type="RefSeq" id="WP_061133267.1">
    <property type="nucleotide sequence ID" value="NZ_FCNX02000002.1"/>
</dbReference>
<evidence type="ECO:0008006" key="3">
    <source>
        <dbReference type="Google" id="ProtNLM"/>
    </source>
</evidence>
<dbReference type="AlphaFoldDB" id="A0A157ZQR0"/>
<dbReference type="STRING" id="1777138.AWB77_00974"/>
<gene>
    <name evidence="1" type="ORF">AWB77_00974</name>
</gene>
<reference evidence="1" key="1">
    <citation type="submission" date="2016-01" db="EMBL/GenBank/DDBJ databases">
        <authorList>
            <person name="Peeters C."/>
        </authorList>
    </citation>
    <scope>NUCLEOTIDE SEQUENCE</scope>
    <source>
        <strain evidence="1">LMG 29320</strain>
    </source>
</reference>
<organism evidence="1 2">
    <name type="scientific">Caballeronia fortuita</name>
    <dbReference type="NCBI Taxonomy" id="1777138"/>
    <lineage>
        <taxon>Bacteria</taxon>
        <taxon>Pseudomonadati</taxon>
        <taxon>Pseudomonadota</taxon>
        <taxon>Betaproteobacteria</taxon>
        <taxon>Burkholderiales</taxon>
        <taxon>Burkholderiaceae</taxon>
        <taxon>Caballeronia</taxon>
    </lineage>
</organism>
<name>A0A157ZQR0_9BURK</name>
<dbReference type="InterPro" id="IPR029063">
    <property type="entry name" value="SAM-dependent_MTases_sf"/>
</dbReference>
<evidence type="ECO:0000313" key="1">
    <source>
        <dbReference type="EMBL" id="SAK47831.1"/>
    </source>
</evidence>
<accession>A0A157ZQR0</accession>
<proteinExistence type="predicted"/>
<dbReference type="SUPFAM" id="SSF53335">
    <property type="entry name" value="S-adenosyl-L-methionine-dependent methyltransferases"/>
    <property type="match status" value="1"/>
</dbReference>
<protein>
    <recommendedName>
        <fullName evidence="3">tRNA (Cmo5U34)-methyltransferase</fullName>
    </recommendedName>
</protein>
<evidence type="ECO:0000313" key="2">
    <source>
        <dbReference type="Proteomes" id="UP000054903"/>
    </source>
</evidence>
<dbReference type="Gene3D" id="3.40.50.150">
    <property type="entry name" value="Vaccinia Virus protein VP39"/>
    <property type="match status" value="1"/>
</dbReference>
<dbReference type="EMBL" id="FCNX02000002">
    <property type="protein sequence ID" value="SAK47831.1"/>
    <property type="molecule type" value="Genomic_DNA"/>
</dbReference>
<comment type="caution">
    <text evidence="1">The sequence shown here is derived from an EMBL/GenBank/DDBJ whole genome shotgun (WGS) entry which is preliminary data.</text>
</comment>